<evidence type="ECO:0000256" key="1">
    <source>
        <dbReference type="ARBA" id="ARBA00000971"/>
    </source>
</evidence>
<proteinExistence type="predicted"/>
<evidence type="ECO:0000256" key="2">
    <source>
        <dbReference type="ARBA" id="ARBA00013194"/>
    </source>
</evidence>
<feature type="domain" description="PPIase FKBP-type" evidence="7">
    <location>
        <begin position="41"/>
        <end position="135"/>
    </location>
</feature>
<dbReference type="EC" id="5.2.1.8" evidence="2 5"/>
<evidence type="ECO:0000313" key="9">
    <source>
        <dbReference type="EMBL" id="CAD9434465.1"/>
    </source>
</evidence>
<dbReference type="AlphaFoldDB" id="A0A7S2G8N1"/>
<evidence type="ECO:0000256" key="5">
    <source>
        <dbReference type="PROSITE-ProRule" id="PRU00277"/>
    </source>
</evidence>
<dbReference type="SMART" id="SM00153">
    <property type="entry name" value="VHP"/>
    <property type="match status" value="1"/>
</dbReference>
<comment type="catalytic activity">
    <reaction evidence="1 5">
        <text>[protein]-peptidylproline (omega=180) = [protein]-peptidylproline (omega=0)</text>
        <dbReference type="Rhea" id="RHEA:16237"/>
        <dbReference type="Rhea" id="RHEA-COMP:10747"/>
        <dbReference type="Rhea" id="RHEA-COMP:10748"/>
        <dbReference type="ChEBI" id="CHEBI:83833"/>
        <dbReference type="ChEBI" id="CHEBI:83834"/>
        <dbReference type="EC" id="5.2.1.8"/>
    </reaction>
</comment>
<dbReference type="GO" id="GO:0003779">
    <property type="term" value="F:actin binding"/>
    <property type="evidence" value="ECO:0007669"/>
    <property type="project" value="InterPro"/>
</dbReference>
<evidence type="ECO:0000256" key="3">
    <source>
        <dbReference type="ARBA" id="ARBA00023110"/>
    </source>
</evidence>
<dbReference type="InterPro" id="IPR001179">
    <property type="entry name" value="PPIase_FKBP_dom"/>
</dbReference>
<dbReference type="PANTHER" id="PTHR10516">
    <property type="entry name" value="PEPTIDYL-PROLYL CIS-TRANS ISOMERASE"/>
    <property type="match status" value="1"/>
</dbReference>
<dbReference type="InterPro" id="IPR046357">
    <property type="entry name" value="PPIase_dom_sf"/>
</dbReference>
<dbReference type="PROSITE" id="PS51089">
    <property type="entry name" value="HP"/>
    <property type="match status" value="1"/>
</dbReference>
<dbReference type="GO" id="GO:0007010">
    <property type="term" value="P:cytoskeleton organization"/>
    <property type="evidence" value="ECO:0007669"/>
    <property type="project" value="InterPro"/>
</dbReference>
<dbReference type="EMBL" id="HBGT01025373">
    <property type="protein sequence ID" value="CAD9434465.1"/>
    <property type="molecule type" value="Transcribed_RNA"/>
</dbReference>
<dbReference type="InterPro" id="IPR003128">
    <property type="entry name" value="Villin_headpiece"/>
</dbReference>
<dbReference type="InterPro" id="IPR036886">
    <property type="entry name" value="Villin_headpiece_dom_sf"/>
</dbReference>
<dbReference type="Pfam" id="PF00254">
    <property type="entry name" value="FKBP_C"/>
    <property type="match status" value="1"/>
</dbReference>
<dbReference type="SUPFAM" id="SSF47050">
    <property type="entry name" value="VHP, Villin headpiece domain"/>
    <property type="match status" value="1"/>
</dbReference>
<feature type="compositionally biased region" description="Low complexity" evidence="6">
    <location>
        <begin position="232"/>
        <end position="241"/>
    </location>
</feature>
<reference evidence="9" key="1">
    <citation type="submission" date="2021-01" db="EMBL/GenBank/DDBJ databases">
        <authorList>
            <person name="Corre E."/>
            <person name="Pelletier E."/>
            <person name="Niang G."/>
            <person name="Scheremetjew M."/>
            <person name="Finn R."/>
            <person name="Kale V."/>
            <person name="Holt S."/>
            <person name="Cochrane G."/>
            <person name="Meng A."/>
            <person name="Brown T."/>
            <person name="Cohen L."/>
        </authorList>
    </citation>
    <scope>NUCLEOTIDE SEQUENCE</scope>
    <source>
        <strain evidence="9">RCC1693</strain>
    </source>
</reference>
<dbReference type="GO" id="GO:0003755">
    <property type="term" value="F:peptidyl-prolyl cis-trans isomerase activity"/>
    <property type="evidence" value="ECO:0007669"/>
    <property type="project" value="UniProtKB-KW"/>
</dbReference>
<dbReference type="PROSITE" id="PS50059">
    <property type="entry name" value="FKBP_PPIASE"/>
    <property type="match status" value="1"/>
</dbReference>
<protein>
    <recommendedName>
        <fullName evidence="2 5">peptidylprolyl isomerase</fullName>
        <ecNumber evidence="2 5">5.2.1.8</ecNumber>
    </recommendedName>
</protein>
<sequence length="317" mass="33244">MGTKRPYSIASLDCFDELMDTGITVEKEPQQHILGDALVAGQAVTIHCVAMTWNGSELASEEFSSTYEEGESPMRFVLDGTTVTAGLQKGLINLRVGEKATITCSPAMAYGDAGMPPLVKPHSFVIYKVEVISANATSGDVELAGPNDLVRPRSVRSRTGAGFTSVRHATSPLVILPDHTEAGAAAGGADAAGVPPGGIEVGADEENMLAQAADDLQISRGGRPPKPPSPPLSSTLPSSTSGFPIMGTPPTPAEPRGAFYSLEQLKNPPFPEGVDASMREVYLDDMTFEEVMGMGRPAFSALPGWKKANLKKAAGLF</sequence>
<dbReference type="PANTHER" id="PTHR10516:SF443">
    <property type="entry name" value="FK506-BINDING PROTEIN 59-RELATED"/>
    <property type="match status" value="1"/>
</dbReference>
<accession>A0A7S2G8N1</accession>
<dbReference type="GO" id="GO:0005737">
    <property type="term" value="C:cytoplasm"/>
    <property type="evidence" value="ECO:0007669"/>
    <property type="project" value="TreeGrafter"/>
</dbReference>
<name>A0A7S2G8N1_9STRA</name>
<evidence type="ECO:0000259" key="8">
    <source>
        <dbReference type="PROSITE" id="PS51089"/>
    </source>
</evidence>
<dbReference type="Gene3D" id="3.10.50.40">
    <property type="match status" value="1"/>
</dbReference>
<dbReference type="Pfam" id="PF02209">
    <property type="entry name" value="VHP"/>
    <property type="match status" value="1"/>
</dbReference>
<keyword evidence="3 5" id="KW-0697">Rotamase</keyword>
<dbReference type="InterPro" id="IPR050689">
    <property type="entry name" value="FKBP-type_PPIase"/>
</dbReference>
<evidence type="ECO:0000256" key="4">
    <source>
        <dbReference type="ARBA" id="ARBA00023235"/>
    </source>
</evidence>
<dbReference type="Gene3D" id="1.10.950.10">
    <property type="entry name" value="Villin headpiece domain"/>
    <property type="match status" value="1"/>
</dbReference>
<evidence type="ECO:0000256" key="6">
    <source>
        <dbReference type="SAM" id="MobiDB-lite"/>
    </source>
</evidence>
<gene>
    <name evidence="9" type="ORF">FPAR1323_LOCUS13173</name>
</gene>
<feature type="domain" description="HP" evidence="8">
    <location>
        <begin position="254"/>
        <end position="317"/>
    </location>
</feature>
<evidence type="ECO:0000259" key="7">
    <source>
        <dbReference type="PROSITE" id="PS50059"/>
    </source>
</evidence>
<keyword evidence="4 5" id="KW-0413">Isomerase</keyword>
<organism evidence="9">
    <name type="scientific">Florenciella parvula</name>
    <dbReference type="NCBI Taxonomy" id="236787"/>
    <lineage>
        <taxon>Eukaryota</taxon>
        <taxon>Sar</taxon>
        <taxon>Stramenopiles</taxon>
        <taxon>Ochrophyta</taxon>
        <taxon>Dictyochophyceae</taxon>
        <taxon>Florenciellales</taxon>
        <taxon>Florenciella</taxon>
    </lineage>
</organism>
<feature type="region of interest" description="Disordered" evidence="6">
    <location>
        <begin position="218"/>
        <end position="257"/>
    </location>
</feature>
<dbReference type="SUPFAM" id="SSF54534">
    <property type="entry name" value="FKBP-like"/>
    <property type="match status" value="1"/>
</dbReference>